<feature type="region of interest" description="Disordered" evidence="1">
    <location>
        <begin position="22"/>
        <end position="44"/>
    </location>
</feature>
<evidence type="ECO:0000256" key="1">
    <source>
        <dbReference type="SAM" id="MobiDB-lite"/>
    </source>
</evidence>
<protein>
    <submittedName>
        <fullName evidence="3">Putative spermidine/putrescine transport system substrate-binding protein</fullName>
    </submittedName>
</protein>
<dbReference type="Pfam" id="PF13416">
    <property type="entry name" value="SBP_bac_8"/>
    <property type="match status" value="1"/>
</dbReference>
<keyword evidence="4" id="KW-1185">Reference proteome</keyword>
<dbReference type="SUPFAM" id="SSF53850">
    <property type="entry name" value="Periplasmic binding protein-like II"/>
    <property type="match status" value="1"/>
</dbReference>
<organism evidence="3 4">
    <name type="scientific">Actinocrispum wychmicini</name>
    <dbReference type="NCBI Taxonomy" id="1213861"/>
    <lineage>
        <taxon>Bacteria</taxon>
        <taxon>Bacillati</taxon>
        <taxon>Actinomycetota</taxon>
        <taxon>Actinomycetes</taxon>
        <taxon>Pseudonocardiales</taxon>
        <taxon>Pseudonocardiaceae</taxon>
        <taxon>Actinocrispum</taxon>
    </lineage>
</organism>
<dbReference type="InterPro" id="IPR006059">
    <property type="entry name" value="SBP"/>
</dbReference>
<dbReference type="PROSITE" id="PS51257">
    <property type="entry name" value="PROKAR_LIPOPROTEIN"/>
    <property type="match status" value="1"/>
</dbReference>
<dbReference type="PANTHER" id="PTHR42779">
    <property type="entry name" value="PROTEIN YNJB"/>
    <property type="match status" value="1"/>
</dbReference>
<comment type="caution">
    <text evidence="3">The sequence shown here is derived from an EMBL/GenBank/DDBJ whole genome shotgun (WGS) entry which is preliminary data.</text>
</comment>
<proteinExistence type="predicted"/>
<dbReference type="OrthoDB" id="3239593at2"/>
<feature type="signal peptide" evidence="2">
    <location>
        <begin position="1"/>
        <end position="21"/>
    </location>
</feature>
<dbReference type="RefSeq" id="WP_132110192.1">
    <property type="nucleotide sequence ID" value="NZ_SLWS01000001.1"/>
</dbReference>
<evidence type="ECO:0000256" key="2">
    <source>
        <dbReference type="SAM" id="SignalP"/>
    </source>
</evidence>
<evidence type="ECO:0000313" key="3">
    <source>
        <dbReference type="EMBL" id="TCO64436.1"/>
    </source>
</evidence>
<keyword evidence="2" id="KW-0732">Signal</keyword>
<accession>A0A4R2K3Q1</accession>
<feature type="compositionally biased region" description="Polar residues" evidence="1">
    <location>
        <begin position="24"/>
        <end position="33"/>
    </location>
</feature>
<sequence length="406" mass="44184">MRRRLSLVISCAALLSVSCGAPQEKQQAPTSGPSGPAAEPVRKPDQPVKLTVADVAGNLQLTQKAIEKFRDGHKDLVSSVDFTRSTAPELPGKIDAEQKAGKVDIDLVLTGTDALAAGASKGLWEKAADNARDVLGSFEDTLQEPAQRMQKLAQGNGIIVVYYPSGPLIEYNPATVPTPPRSAQELLDYAKAHPNKVMYARPANSGPGRTFLMGLSYLLGDKDPKDPKGGWDKTWAYLADLGKNVEYYPSGTSAVMKELAQGTRDIVVSTTGWDINPRALGQVPKDMKTGTLQGFHWVADAQYMVIPKGVTPEKRYVLYQLMKYMLTKEAQAQTYDQGYFYPGPAVRDVPLSMAPAESQKAIGEFGRPEYPDLIANNPIETPLDNDAMVAAFERWDREIGGSKVKK</sequence>
<dbReference type="PANTHER" id="PTHR42779:SF1">
    <property type="entry name" value="PROTEIN YNJB"/>
    <property type="match status" value="1"/>
</dbReference>
<feature type="chain" id="PRO_5039188964" evidence="2">
    <location>
        <begin position="22"/>
        <end position="406"/>
    </location>
</feature>
<dbReference type="Gene3D" id="3.40.190.10">
    <property type="entry name" value="Periplasmic binding protein-like II"/>
    <property type="match status" value="2"/>
</dbReference>
<reference evidence="3 4" key="1">
    <citation type="submission" date="2019-03" db="EMBL/GenBank/DDBJ databases">
        <title>Genomic Encyclopedia of Type Strains, Phase IV (KMG-IV): sequencing the most valuable type-strain genomes for metagenomic binning, comparative biology and taxonomic classification.</title>
        <authorList>
            <person name="Goeker M."/>
        </authorList>
    </citation>
    <scope>NUCLEOTIDE SEQUENCE [LARGE SCALE GENOMIC DNA]</scope>
    <source>
        <strain evidence="3 4">DSM 45934</strain>
    </source>
</reference>
<dbReference type="AlphaFoldDB" id="A0A4R2K3Q1"/>
<evidence type="ECO:0000313" key="4">
    <source>
        <dbReference type="Proteomes" id="UP000295680"/>
    </source>
</evidence>
<gene>
    <name evidence="3" type="ORF">EV192_101210</name>
</gene>
<name>A0A4R2K3Q1_9PSEU</name>
<dbReference type="Proteomes" id="UP000295680">
    <property type="component" value="Unassembled WGS sequence"/>
</dbReference>
<dbReference type="EMBL" id="SLWS01000001">
    <property type="protein sequence ID" value="TCO64436.1"/>
    <property type="molecule type" value="Genomic_DNA"/>
</dbReference>